<dbReference type="PANTHER" id="PTHR25465:SF5">
    <property type="entry name" value="E3 UBIQUITIN_ISG15 LIGASE TRIM25-RELATED"/>
    <property type="match status" value="1"/>
</dbReference>
<keyword evidence="2" id="KW-0863">Zinc-finger</keyword>
<evidence type="ECO:0000313" key="6">
    <source>
        <dbReference type="EMBL" id="KAL0183619.1"/>
    </source>
</evidence>
<evidence type="ECO:0000256" key="4">
    <source>
        <dbReference type="SAM" id="Coils"/>
    </source>
</evidence>
<evidence type="ECO:0000256" key="2">
    <source>
        <dbReference type="ARBA" id="ARBA00022771"/>
    </source>
</evidence>
<proteinExistence type="predicted"/>
<dbReference type="GO" id="GO:0008270">
    <property type="term" value="F:zinc ion binding"/>
    <property type="evidence" value="ECO:0007669"/>
    <property type="project" value="UniProtKB-KW"/>
</dbReference>
<keyword evidence="1" id="KW-0479">Metal-binding</keyword>
<dbReference type="InterPro" id="IPR051051">
    <property type="entry name" value="E3_ubiq-ligase_TRIM/RNF"/>
</dbReference>
<evidence type="ECO:0000313" key="7">
    <source>
        <dbReference type="Proteomes" id="UP001529510"/>
    </source>
</evidence>
<keyword evidence="3" id="KW-0862">Zinc</keyword>
<comment type="caution">
    <text evidence="6">The sequence shown here is derived from an EMBL/GenBank/DDBJ whole genome shotgun (WGS) entry which is preliminary data.</text>
</comment>
<dbReference type="PANTHER" id="PTHR25465">
    <property type="entry name" value="B-BOX DOMAIN CONTAINING"/>
    <property type="match status" value="1"/>
</dbReference>
<dbReference type="Pfam" id="PF25600">
    <property type="entry name" value="TRIM_CC"/>
    <property type="match status" value="1"/>
</dbReference>
<dbReference type="AlphaFoldDB" id="A0ABD0QBJ2"/>
<dbReference type="Proteomes" id="UP001529510">
    <property type="component" value="Unassembled WGS sequence"/>
</dbReference>
<evidence type="ECO:0000259" key="5">
    <source>
        <dbReference type="Pfam" id="PF25600"/>
    </source>
</evidence>
<protein>
    <recommendedName>
        <fullName evidence="5">TRIM8/14/16/25/29/45/65 coiled-coil region domain-containing protein</fullName>
    </recommendedName>
</protein>
<feature type="domain" description="TRIM8/14/16/25/29/45/65 coiled-coil region" evidence="5">
    <location>
        <begin position="1"/>
        <end position="68"/>
    </location>
</feature>
<evidence type="ECO:0000256" key="3">
    <source>
        <dbReference type="ARBA" id="ARBA00022833"/>
    </source>
</evidence>
<gene>
    <name evidence="6" type="ORF">M9458_019315</name>
</gene>
<keyword evidence="7" id="KW-1185">Reference proteome</keyword>
<feature type="coiled-coil region" evidence="4">
    <location>
        <begin position="30"/>
        <end position="57"/>
    </location>
</feature>
<keyword evidence="4" id="KW-0175">Coiled coil</keyword>
<reference evidence="6 7" key="1">
    <citation type="submission" date="2024-05" db="EMBL/GenBank/DDBJ databases">
        <title>Genome sequencing and assembly of Indian major carp, Cirrhinus mrigala (Hamilton, 1822).</title>
        <authorList>
            <person name="Mohindra V."/>
            <person name="Chowdhury L.M."/>
            <person name="Lal K."/>
            <person name="Jena J.K."/>
        </authorList>
    </citation>
    <scope>NUCLEOTIDE SEQUENCE [LARGE SCALE GENOMIC DNA]</scope>
    <source>
        <strain evidence="6">CM1030</strain>
        <tissue evidence="6">Blood</tissue>
    </source>
</reference>
<sequence length="68" mass="8171">EKIFTELIRSIERSRSKLRQMIRVQEKTAVSRAEGLMEKLMQEIDDLRRTHAELEQLSHTNDHIHFLK</sequence>
<organism evidence="6 7">
    <name type="scientific">Cirrhinus mrigala</name>
    <name type="common">Mrigala</name>
    <dbReference type="NCBI Taxonomy" id="683832"/>
    <lineage>
        <taxon>Eukaryota</taxon>
        <taxon>Metazoa</taxon>
        <taxon>Chordata</taxon>
        <taxon>Craniata</taxon>
        <taxon>Vertebrata</taxon>
        <taxon>Euteleostomi</taxon>
        <taxon>Actinopterygii</taxon>
        <taxon>Neopterygii</taxon>
        <taxon>Teleostei</taxon>
        <taxon>Ostariophysi</taxon>
        <taxon>Cypriniformes</taxon>
        <taxon>Cyprinidae</taxon>
        <taxon>Labeoninae</taxon>
        <taxon>Labeonini</taxon>
        <taxon>Cirrhinus</taxon>
    </lineage>
</organism>
<feature type="non-terminal residue" evidence="6">
    <location>
        <position position="68"/>
    </location>
</feature>
<dbReference type="EMBL" id="JAMKFB020000009">
    <property type="protein sequence ID" value="KAL0183619.1"/>
    <property type="molecule type" value="Genomic_DNA"/>
</dbReference>
<dbReference type="InterPro" id="IPR058030">
    <property type="entry name" value="TRIM8/14/16/25/29/45/65_CC"/>
</dbReference>
<accession>A0ABD0QBJ2</accession>
<evidence type="ECO:0000256" key="1">
    <source>
        <dbReference type="ARBA" id="ARBA00022723"/>
    </source>
</evidence>
<feature type="non-terminal residue" evidence="6">
    <location>
        <position position="1"/>
    </location>
</feature>
<name>A0ABD0QBJ2_CIRMR</name>